<sequence length="320" mass="35708">MKKIIMLASLMLVTIGLAACGKEEVAKDKEQLKIVTSFYPMYDFTKQVTQDKADVSMLIDGGLETHDYEPSAKDMAKIQDADVFIYNSNEMETWVKDVLKNIDTSKVRVIEASEGIELLSGEASHEEHGDEEDHEGHDHEHDHDHSHAYDPHVWLDPVLAKKEVETITKGLIASDEANKEVYQKNADAYTKQLDELDASYKEAFKDAKVKKFVTQHTAFSYLAHEYGLEQIAISGLSPDQEPTPKELKKIQDLVKSENIDVIYTESSASEKIAKTVADATGAQLAVLNPMESVSKKDRDSGVNYVSIMTSNLEALKLSVK</sequence>
<evidence type="ECO:0000256" key="4">
    <source>
        <dbReference type="RuleBase" id="RU003512"/>
    </source>
</evidence>
<dbReference type="SUPFAM" id="SSF53807">
    <property type="entry name" value="Helical backbone' metal receptor"/>
    <property type="match status" value="1"/>
</dbReference>
<dbReference type="EMBL" id="JAFLVX010000017">
    <property type="protein sequence ID" value="MBO0476739.1"/>
    <property type="molecule type" value="Genomic_DNA"/>
</dbReference>
<evidence type="ECO:0000256" key="6">
    <source>
        <dbReference type="SAM" id="MobiDB-lite"/>
    </source>
</evidence>
<feature type="region of interest" description="Disordered" evidence="6">
    <location>
        <begin position="118"/>
        <end position="149"/>
    </location>
</feature>
<evidence type="ECO:0000256" key="3">
    <source>
        <dbReference type="ARBA" id="ARBA00022729"/>
    </source>
</evidence>
<dbReference type="PANTHER" id="PTHR42953:SF3">
    <property type="entry name" value="HIGH-AFFINITY ZINC UPTAKE SYSTEM PROTEIN ZNUA"/>
    <property type="match status" value="1"/>
</dbReference>
<organism evidence="8 9">
    <name type="scientific">Candidatus Vagococcus giribetii</name>
    <dbReference type="NCBI Taxonomy" id="2230876"/>
    <lineage>
        <taxon>Bacteria</taxon>
        <taxon>Bacillati</taxon>
        <taxon>Bacillota</taxon>
        <taxon>Bacilli</taxon>
        <taxon>Lactobacillales</taxon>
        <taxon>Enterococcaceae</taxon>
        <taxon>Vagococcus</taxon>
    </lineage>
</organism>
<dbReference type="RefSeq" id="WP_206966040.1">
    <property type="nucleotide sequence ID" value="NZ_JAFLVX010000017.1"/>
</dbReference>
<dbReference type="InterPro" id="IPR006128">
    <property type="entry name" value="Lipoprotein_PsaA-like"/>
</dbReference>
<dbReference type="PRINTS" id="PR00691">
    <property type="entry name" value="ADHESINB"/>
</dbReference>
<dbReference type="Pfam" id="PF01297">
    <property type="entry name" value="ZnuA"/>
    <property type="match status" value="1"/>
</dbReference>
<dbReference type="Proteomes" id="UP000664857">
    <property type="component" value="Unassembled WGS sequence"/>
</dbReference>
<feature type="chain" id="PRO_5045717103" evidence="7">
    <location>
        <begin position="19"/>
        <end position="320"/>
    </location>
</feature>
<dbReference type="PRINTS" id="PR00690">
    <property type="entry name" value="ADHESNFAMILY"/>
</dbReference>
<dbReference type="PANTHER" id="PTHR42953">
    <property type="entry name" value="HIGH-AFFINITY ZINC UPTAKE SYSTEM PROTEIN ZNUA-RELATED"/>
    <property type="match status" value="1"/>
</dbReference>
<evidence type="ECO:0000256" key="2">
    <source>
        <dbReference type="ARBA" id="ARBA00022448"/>
    </source>
</evidence>
<dbReference type="InterPro" id="IPR050492">
    <property type="entry name" value="Bact_metal-bind_prot9"/>
</dbReference>
<accession>A0ABS3HSK8</accession>
<evidence type="ECO:0000256" key="7">
    <source>
        <dbReference type="SAM" id="SignalP"/>
    </source>
</evidence>
<evidence type="ECO:0000256" key="5">
    <source>
        <dbReference type="SAM" id="Coils"/>
    </source>
</evidence>
<evidence type="ECO:0000313" key="9">
    <source>
        <dbReference type="Proteomes" id="UP000664857"/>
    </source>
</evidence>
<dbReference type="InterPro" id="IPR006127">
    <property type="entry name" value="ZnuA-like"/>
</dbReference>
<dbReference type="Gene3D" id="3.40.50.1980">
    <property type="entry name" value="Nitrogenase molybdenum iron protein domain"/>
    <property type="match status" value="2"/>
</dbReference>
<gene>
    <name evidence="8" type="ORF">DOK76_06625</name>
</gene>
<evidence type="ECO:0000256" key="1">
    <source>
        <dbReference type="ARBA" id="ARBA00011028"/>
    </source>
</evidence>
<feature type="signal peptide" evidence="7">
    <location>
        <begin position="1"/>
        <end position="18"/>
    </location>
</feature>
<protein>
    <submittedName>
        <fullName evidence="8">Zinc ABC transporter substrate-binding protein</fullName>
    </submittedName>
</protein>
<dbReference type="CDD" id="cd01017">
    <property type="entry name" value="AdcA"/>
    <property type="match status" value="1"/>
</dbReference>
<proteinExistence type="inferred from homology"/>
<reference evidence="8 9" key="1">
    <citation type="submission" date="2021-03" db="EMBL/GenBank/DDBJ databases">
        <title>Enterococcal diversity collection.</title>
        <authorList>
            <person name="Gilmore M.S."/>
            <person name="Schwartzman J."/>
            <person name="Van Tyne D."/>
            <person name="Martin M."/>
            <person name="Earl A.M."/>
            <person name="Manson A.L."/>
            <person name="Straub T."/>
            <person name="Salamzade R."/>
            <person name="Saavedra J."/>
            <person name="Lebreton F."/>
            <person name="Prichula J."/>
            <person name="Schaufler K."/>
            <person name="Gaca A."/>
            <person name="Sgardioli B."/>
            <person name="Wagenaar J."/>
            <person name="Strong T."/>
        </authorList>
    </citation>
    <scope>NUCLEOTIDE SEQUENCE [LARGE SCALE GENOMIC DNA]</scope>
    <source>
        <strain evidence="8 9">DIV0080</strain>
    </source>
</reference>
<name>A0ABS3HSK8_9ENTE</name>
<feature type="coiled-coil region" evidence="5">
    <location>
        <begin position="179"/>
        <end position="206"/>
    </location>
</feature>
<keyword evidence="2 4" id="KW-0813">Transport</keyword>
<dbReference type="PROSITE" id="PS51257">
    <property type="entry name" value="PROKAR_LIPOPROTEIN"/>
    <property type="match status" value="1"/>
</dbReference>
<keyword evidence="3 7" id="KW-0732">Signal</keyword>
<comment type="caution">
    <text evidence="8">The sequence shown here is derived from an EMBL/GenBank/DDBJ whole genome shotgun (WGS) entry which is preliminary data.</text>
</comment>
<comment type="similarity">
    <text evidence="1 4">Belongs to the bacterial solute-binding protein 9 family.</text>
</comment>
<feature type="compositionally biased region" description="Basic and acidic residues" evidence="6">
    <location>
        <begin position="134"/>
        <end position="149"/>
    </location>
</feature>
<evidence type="ECO:0000313" key="8">
    <source>
        <dbReference type="EMBL" id="MBO0476739.1"/>
    </source>
</evidence>
<keyword evidence="5" id="KW-0175">Coiled coil</keyword>
<keyword evidence="9" id="KW-1185">Reference proteome</keyword>
<dbReference type="InterPro" id="IPR006129">
    <property type="entry name" value="AdhesinB"/>
</dbReference>